<name>A0A0B5ES48_STRA4</name>
<dbReference type="KEGG" id="sals:SLNWT_5262"/>
<dbReference type="EMBL" id="CP010519">
    <property type="protein sequence ID" value="AJE85638.1"/>
    <property type="molecule type" value="Genomic_DNA"/>
</dbReference>
<dbReference type="Proteomes" id="UP000031523">
    <property type="component" value="Chromosome"/>
</dbReference>
<keyword evidence="1" id="KW-0472">Membrane</keyword>
<evidence type="ECO:0000313" key="2">
    <source>
        <dbReference type="EMBL" id="AJE85638.1"/>
    </source>
</evidence>
<evidence type="ECO:0000313" key="3">
    <source>
        <dbReference type="Proteomes" id="UP000031523"/>
    </source>
</evidence>
<protein>
    <submittedName>
        <fullName evidence="2">Uncharacterized protein</fullName>
    </submittedName>
</protein>
<feature type="transmembrane region" description="Helical" evidence="1">
    <location>
        <begin position="6"/>
        <end position="22"/>
    </location>
</feature>
<evidence type="ECO:0000256" key="1">
    <source>
        <dbReference type="SAM" id="Phobius"/>
    </source>
</evidence>
<reference evidence="2 3" key="1">
    <citation type="submission" date="2015-01" db="EMBL/GenBank/DDBJ databases">
        <title>Enhanced salinomycin production by adjusting the supply of polyketide extender units in Streptomyce albus DSM 41398.</title>
        <authorList>
            <person name="Lu C."/>
        </authorList>
    </citation>
    <scope>NUCLEOTIDE SEQUENCE [LARGE SCALE GENOMIC DNA]</scope>
    <source>
        <strain evidence="3">ATCC 21838 / DSM 41398 / FERM P-419 / JCM 4703 / NBRC 107858</strain>
    </source>
</reference>
<organism evidence="2 3">
    <name type="scientific">Streptomyces albus (strain ATCC 21838 / DSM 41398 / FERM P-419 / JCM 4703 / NBRC 107858)</name>
    <dbReference type="NCBI Taxonomy" id="1081613"/>
    <lineage>
        <taxon>Bacteria</taxon>
        <taxon>Bacillati</taxon>
        <taxon>Actinomycetota</taxon>
        <taxon>Actinomycetes</taxon>
        <taxon>Kitasatosporales</taxon>
        <taxon>Streptomycetaceae</taxon>
        <taxon>Streptomyces</taxon>
    </lineage>
</organism>
<keyword evidence="1" id="KW-1133">Transmembrane helix</keyword>
<accession>A0A0B5ES48</accession>
<gene>
    <name evidence="2" type="ORF">SLNWT_5262</name>
</gene>
<sequence length="67" mass="7018">MIDVAISLSVVLMLAIILVVLLRGGSIKPGPAVVAVLFGFFLASTDVAPDINDFLNSIADTISDIQF</sequence>
<keyword evidence="3" id="KW-1185">Reference proteome</keyword>
<proteinExistence type="predicted"/>
<keyword evidence="1" id="KW-0812">Transmembrane</keyword>
<dbReference type="AlphaFoldDB" id="A0A0B5ES48"/>